<organism evidence="7 8">
    <name type="scientific">Eufriesea mexicana</name>
    <dbReference type="NCBI Taxonomy" id="516756"/>
    <lineage>
        <taxon>Eukaryota</taxon>
        <taxon>Metazoa</taxon>
        <taxon>Ecdysozoa</taxon>
        <taxon>Arthropoda</taxon>
        <taxon>Hexapoda</taxon>
        <taxon>Insecta</taxon>
        <taxon>Pterygota</taxon>
        <taxon>Neoptera</taxon>
        <taxon>Endopterygota</taxon>
        <taxon>Hymenoptera</taxon>
        <taxon>Apocrita</taxon>
        <taxon>Aculeata</taxon>
        <taxon>Apoidea</taxon>
        <taxon>Anthophila</taxon>
        <taxon>Apidae</taxon>
        <taxon>Eufriesea</taxon>
    </lineage>
</organism>
<feature type="disulfide bond" evidence="5">
    <location>
        <begin position="326"/>
        <end position="338"/>
    </location>
</feature>
<dbReference type="PANTHER" id="PTHR10605">
    <property type="entry name" value="HEPARAN SULFATE SULFOTRANSFERASE"/>
    <property type="match status" value="1"/>
</dbReference>
<dbReference type="OrthoDB" id="411451at2759"/>
<dbReference type="GO" id="GO:0008467">
    <property type="term" value="F:[heparan sulfate]-glucosamine 3-sulfotransferase activity"/>
    <property type="evidence" value="ECO:0007669"/>
    <property type="project" value="TreeGrafter"/>
</dbReference>
<evidence type="ECO:0000313" key="8">
    <source>
        <dbReference type="Proteomes" id="UP000250275"/>
    </source>
</evidence>
<name>A0A310SVQ2_9HYME</name>
<feature type="active site" description="For sulfotransferase activity" evidence="3">
    <location>
        <position position="128"/>
    </location>
</feature>
<feature type="binding site" evidence="4">
    <location>
        <position position="227"/>
    </location>
    <ligand>
        <name>3'-phosphoadenylyl sulfate</name>
        <dbReference type="ChEBI" id="CHEBI:58339"/>
    </ligand>
</feature>
<dbReference type="Gene3D" id="3.40.50.300">
    <property type="entry name" value="P-loop containing nucleotide triphosphate hydrolases"/>
    <property type="match status" value="1"/>
</dbReference>
<keyword evidence="1 7" id="KW-0808">Transferase</keyword>
<evidence type="ECO:0000313" key="7">
    <source>
        <dbReference type="EMBL" id="OAD62253.1"/>
    </source>
</evidence>
<accession>A0A310SVQ2</accession>
<keyword evidence="2" id="KW-0325">Glycoprotein</keyword>
<feature type="binding site" evidence="4">
    <location>
        <begin position="128"/>
        <end position="132"/>
    </location>
    <ligand>
        <name>3'-phosphoadenylyl sulfate</name>
        <dbReference type="ChEBI" id="CHEBI:58339"/>
    </ligand>
</feature>
<evidence type="ECO:0000256" key="5">
    <source>
        <dbReference type="PIRSR" id="PIRSR637359-3"/>
    </source>
</evidence>
<dbReference type="InterPro" id="IPR037359">
    <property type="entry name" value="NST/OST"/>
</dbReference>
<dbReference type="AlphaFoldDB" id="A0A310SVQ2"/>
<dbReference type="InterPro" id="IPR000863">
    <property type="entry name" value="Sulfotransferase_dom"/>
</dbReference>
<evidence type="ECO:0000256" key="4">
    <source>
        <dbReference type="PIRSR" id="PIRSR637359-2"/>
    </source>
</evidence>
<dbReference type="SUPFAM" id="SSF52540">
    <property type="entry name" value="P-loop containing nucleoside triphosphate hydrolases"/>
    <property type="match status" value="1"/>
</dbReference>
<feature type="binding site" evidence="4">
    <location>
        <position position="219"/>
    </location>
    <ligand>
        <name>3'-phosphoadenylyl sulfate</name>
        <dbReference type="ChEBI" id="CHEBI:58339"/>
    </ligand>
</feature>
<reference evidence="7 8" key="1">
    <citation type="submission" date="2015-07" db="EMBL/GenBank/DDBJ databases">
        <title>The genome of Eufriesea mexicana.</title>
        <authorList>
            <person name="Pan H."/>
            <person name="Kapheim K."/>
        </authorList>
    </citation>
    <scope>NUCLEOTIDE SEQUENCE [LARGE SCALE GENOMIC DNA]</scope>
    <source>
        <strain evidence="7">0111107269</strain>
        <tissue evidence="7">Whole body</tissue>
    </source>
</reference>
<evidence type="ECO:0000256" key="3">
    <source>
        <dbReference type="PIRSR" id="PIRSR637359-1"/>
    </source>
</evidence>
<feature type="binding site" evidence="4">
    <location>
        <begin position="343"/>
        <end position="347"/>
    </location>
    <ligand>
        <name>3'-phosphoadenylyl sulfate</name>
        <dbReference type="ChEBI" id="CHEBI:58339"/>
    </ligand>
</feature>
<proteinExistence type="predicted"/>
<dbReference type="EMBL" id="KQ759878">
    <property type="protein sequence ID" value="OAD62253.1"/>
    <property type="molecule type" value="Genomic_DNA"/>
</dbReference>
<evidence type="ECO:0000259" key="6">
    <source>
        <dbReference type="Pfam" id="PF00685"/>
    </source>
</evidence>
<protein>
    <submittedName>
        <fullName evidence="7">Heparan sulfate glucosamine 3-O-sulfotransferase 3A1</fullName>
    </submittedName>
</protein>
<dbReference type="Pfam" id="PF00685">
    <property type="entry name" value="Sulfotransfer_1"/>
    <property type="match status" value="1"/>
</dbReference>
<sequence>MVLRKGPWSKKVLVPACFLLILIWIFLIDNSLLLAGLSGKGTLQKSRNFVSFAHDPSLDRLTIKESSSMNDVESKHSKLSKLQVVSLWSNNSSVKENTGSLRKYQILRQQGLIPSKQLPTALIIGVKKGGTRALLEFLRLHPAIRAAGSEVHFFDHHYIKGFHWYSIKICLMVYSRHRMPPTLTTQITMEKTPSYFVTRKVPRRVQRMNPAMKLILVVRDPVTRAISDYTQVKSKRANMPKFEDLAFLNGSKIVDTSWVPLKIGIYAWHLERWLQYFSLSQFLFVSGERLIMDPVAEITRVQDFLGLKRVICEKHFYFNATKGFPCLLKSEERPTPHCLGKNKGRSHPYIDPVAIQRLRDFYRPFNQRFYQLTGMDFGWL</sequence>
<gene>
    <name evidence="7" type="ORF">WN48_06991</name>
</gene>
<evidence type="ECO:0000256" key="2">
    <source>
        <dbReference type="ARBA" id="ARBA00023180"/>
    </source>
</evidence>
<dbReference type="Proteomes" id="UP000250275">
    <property type="component" value="Unassembled WGS sequence"/>
</dbReference>
<keyword evidence="5" id="KW-1015">Disulfide bond</keyword>
<evidence type="ECO:0000256" key="1">
    <source>
        <dbReference type="ARBA" id="ARBA00022679"/>
    </source>
</evidence>
<keyword evidence="8" id="KW-1185">Reference proteome</keyword>
<dbReference type="InterPro" id="IPR027417">
    <property type="entry name" value="P-loop_NTPase"/>
</dbReference>
<dbReference type="PANTHER" id="PTHR10605:SF72">
    <property type="entry name" value="HEPARAN SULFATE 3-O SULFOTRANSFERASE-B, ISOFORM A"/>
    <property type="match status" value="1"/>
</dbReference>
<feature type="domain" description="Sulfotransferase" evidence="6">
    <location>
        <begin position="120"/>
        <end position="363"/>
    </location>
</feature>